<dbReference type="Proteomes" id="UP000005442">
    <property type="component" value="Chromosome"/>
</dbReference>
<name>G8RW83_MYCRN</name>
<dbReference type="KEGG" id="mrh:MycrhN_1201"/>
<dbReference type="Gene3D" id="2.30.110.10">
    <property type="entry name" value="Electron Transport, Fmn-binding Protein, Chain A"/>
    <property type="match status" value="1"/>
</dbReference>
<gene>
    <name evidence="2" type="ordered locus">MycrhN_1201</name>
</gene>
<dbReference type="PATRIC" id="fig|710685.3.peg.1209"/>
<evidence type="ECO:0000313" key="3">
    <source>
        <dbReference type="Proteomes" id="UP000005442"/>
    </source>
</evidence>
<evidence type="ECO:0000256" key="1">
    <source>
        <dbReference type="SAM" id="MobiDB-lite"/>
    </source>
</evidence>
<reference evidence="2 3" key="1">
    <citation type="submission" date="2011-12" db="EMBL/GenBank/DDBJ databases">
        <title>Complete sequence of Mycobacterium rhodesiae NBB3.</title>
        <authorList>
            <consortium name="US DOE Joint Genome Institute"/>
            <person name="Lucas S."/>
            <person name="Han J."/>
            <person name="Lapidus A."/>
            <person name="Cheng J.-F."/>
            <person name="Goodwin L."/>
            <person name="Pitluck S."/>
            <person name="Peters L."/>
            <person name="Mikhailova N."/>
            <person name="Gu W."/>
            <person name="Detter J.C."/>
            <person name="Han C."/>
            <person name="Tapia R."/>
            <person name="Land M."/>
            <person name="Hauser L."/>
            <person name="Kyrpides N."/>
            <person name="Ivanova N."/>
            <person name="Pagani I."/>
            <person name="Mattes T."/>
            <person name="Holmes A."/>
            <person name="Rutledge P."/>
            <person name="Paulsen I."/>
            <person name="Coleman N."/>
            <person name="Woyke T."/>
        </authorList>
    </citation>
    <scope>NUCLEOTIDE SEQUENCE [LARGE SCALE GENOMIC DNA]</scope>
    <source>
        <strain evidence="2 3">NBB3</strain>
    </source>
</reference>
<keyword evidence="3" id="KW-1185">Reference proteome</keyword>
<evidence type="ECO:0000313" key="2">
    <source>
        <dbReference type="EMBL" id="AEV71824.1"/>
    </source>
</evidence>
<dbReference type="AlphaFoldDB" id="G8RW83"/>
<protein>
    <recommendedName>
        <fullName evidence="4">Pyridoxamine 5'-phosphate oxidase</fullName>
    </recommendedName>
</protein>
<dbReference type="eggNOG" id="ENOG5032UAP">
    <property type="taxonomic scope" value="Bacteria"/>
</dbReference>
<feature type="region of interest" description="Disordered" evidence="1">
    <location>
        <begin position="116"/>
        <end position="136"/>
    </location>
</feature>
<proteinExistence type="predicted"/>
<dbReference type="EMBL" id="CP003169">
    <property type="protein sequence ID" value="AEV71824.1"/>
    <property type="molecule type" value="Genomic_DNA"/>
</dbReference>
<dbReference type="SUPFAM" id="SSF50475">
    <property type="entry name" value="FMN-binding split barrel"/>
    <property type="match status" value="1"/>
</dbReference>
<organism evidence="2 3">
    <name type="scientific">Mycolicibacterium rhodesiae (strain NBB3)</name>
    <name type="common">Mycobacterium rhodesiae</name>
    <dbReference type="NCBI Taxonomy" id="710685"/>
    <lineage>
        <taxon>Bacteria</taxon>
        <taxon>Bacillati</taxon>
        <taxon>Actinomycetota</taxon>
        <taxon>Actinomycetes</taxon>
        <taxon>Mycobacteriales</taxon>
        <taxon>Mycobacteriaceae</taxon>
        <taxon>Mycolicibacterium</taxon>
    </lineage>
</organism>
<dbReference type="HOGENOM" id="CLU_139629_0_0_11"/>
<evidence type="ECO:0008006" key="4">
    <source>
        <dbReference type="Google" id="ProtNLM"/>
    </source>
</evidence>
<sequence>MEIFPATRILWLMSVKVDLDKLADALADFSFGYLITVGDDFRAHTVAVEPVLAEGSFDVGQMGSGTRRNAVERPDVTVIWPPVEPGGYTLIVDGRAEVTDDGLTVTPTKAILHRRATSESAATSPDGLHDCLPLKQ</sequence>
<accession>G8RW83</accession>
<dbReference type="InterPro" id="IPR012349">
    <property type="entry name" value="Split_barrel_FMN-bd"/>
</dbReference>
<dbReference type="STRING" id="710685.MycrhN_1201"/>